<dbReference type="Proteomes" id="UP000663720">
    <property type="component" value="Chromosome"/>
</dbReference>
<dbReference type="PANTHER" id="PTHR43547">
    <property type="entry name" value="TWO-COMPONENT HISTIDINE KINASE"/>
    <property type="match status" value="1"/>
</dbReference>
<dbReference type="SMART" id="SM00387">
    <property type="entry name" value="HATPase_c"/>
    <property type="match status" value="1"/>
</dbReference>
<evidence type="ECO:0000256" key="2">
    <source>
        <dbReference type="ARBA" id="ARBA00012438"/>
    </source>
</evidence>
<dbReference type="InterPro" id="IPR004358">
    <property type="entry name" value="Sig_transdc_His_kin-like_C"/>
</dbReference>
<dbReference type="GO" id="GO:0000155">
    <property type="term" value="F:phosphorelay sensor kinase activity"/>
    <property type="evidence" value="ECO:0007669"/>
    <property type="project" value="InterPro"/>
</dbReference>
<protein>
    <recommendedName>
        <fullName evidence="2">histidine kinase</fullName>
        <ecNumber evidence="2">2.7.13.3</ecNumber>
    </recommendedName>
</protein>
<dbReference type="EMBL" id="CP061799">
    <property type="protein sequence ID" value="QTA81659.1"/>
    <property type="molecule type" value="Genomic_DNA"/>
</dbReference>
<dbReference type="AlphaFoldDB" id="A0A975GHS3"/>
<reference evidence="6" key="1">
    <citation type="journal article" date="2021" name="Microb. Physiol.">
        <title>Proteogenomic Insights into the Physiology of Marine, Sulfate-Reducing, Filamentous Desulfonema limicola and Desulfonema magnum.</title>
        <authorList>
            <person name="Schnaars V."/>
            <person name="Wohlbrand L."/>
            <person name="Scheve S."/>
            <person name="Hinrichs C."/>
            <person name="Reinhardt R."/>
            <person name="Rabus R."/>
        </authorList>
    </citation>
    <scope>NUCLEOTIDE SEQUENCE</scope>
    <source>
        <strain evidence="6">5ac10</strain>
    </source>
</reference>
<dbReference type="InterPro" id="IPR036890">
    <property type="entry name" value="HATPase_C_sf"/>
</dbReference>
<sequence length="323" mass="37690">MKRAKWFYHPIFIFIFSIFALVTSLGLYIYWYVKISSGMEAAARKFNIEPGQILKAETWLVIMILSILVGIILMGIFTIFVYNQKTLQLYRLQNNFINNFTHELKTPVTSLKLYLETFVKHDISRQDQLKYIQYMLQDVTRLSDNINRILNLARIESKNYGGEFVSTDLVKLTNDFYENNKYLLKNCIVRIHNYPEKTFFYPINIPLFEMLLINLLTNAVKYNRSEKPEINIRFEKNKKNFSLFVSDNGIGLERIEIKKIFRKFYQVGNSDNMSAKGSGLGLFLVQNIARLHKAKITAQSRGSGKGSVFILTLPLKKRLITDN</sequence>
<dbReference type="PROSITE" id="PS50109">
    <property type="entry name" value="HIS_KIN"/>
    <property type="match status" value="1"/>
</dbReference>
<dbReference type="CDD" id="cd00082">
    <property type="entry name" value="HisKA"/>
    <property type="match status" value="1"/>
</dbReference>
<dbReference type="InterPro" id="IPR003661">
    <property type="entry name" value="HisK_dim/P_dom"/>
</dbReference>
<dbReference type="PANTHER" id="PTHR43547:SF2">
    <property type="entry name" value="HYBRID SIGNAL TRANSDUCTION HISTIDINE KINASE C"/>
    <property type="match status" value="1"/>
</dbReference>
<keyword evidence="6" id="KW-0808">Transferase</keyword>
<feature type="transmembrane region" description="Helical" evidence="4">
    <location>
        <begin position="59"/>
        <end position="82"/>
    </location>
</feature>
<keyword evidence="4" id="KW-0812">Transmembrane</keyword>
<dbReference type="InterPro" id="IPR005467">
    <property type="entry name" value="His_kinase_dom"/>
</dbReference>
<feature type="transmembrane region" description="Helical" evidence="4">
    <location>
        <begin position="12"/>
        <end position="33"/>
    </location>
</feature>
<dbReference type="InterPro" id="IPR003594">
    <property type="entry name" value="HATPase_dom"/>
</dbReference>
<dbReference type="Pfam" id="PF00512">
    <property type="entry name" value="HisKA"/>
    <property type="match status" value="1"/>
</dbReference>
<keyword evidence="6" id="KW-0418">Kinase</keyword>
<dbReference type="RefSeq" id="WP_207687669.1">
    <property type="nucleotide sequence ID" value="NZ_CP061799.1"/>
</dbReference>
<dbReference type="SUPFAM" id="SSF55874">
    <property type="entry name" value="ATPase domain of HSP90 chaperone/DNA topoisomerase II/histidine kinase"/>
    <property type="match status" value="1"/>
</dbReference>
<keyword evidence="4" id="KW-0472">Membrane</keyword>
<keyword evidence="4" id="KW-1133">Transmembrane helix</keyword>
<dbReference type="KEGG" id="dli:dnl_40020"/>
<evidence type="ECO:0000256" key="3">
    <source>
        <dbReference type="ARBA" id="ARBA00022553"/>
    </source>
</evidence>
<feature type="domain" description="Histidine kinase" evidence="5">
    <location>
        <begin position="99"/>
        <end position="317"/>
    </location>
</feature>
<gene>
    <name evidence="6" type="ORF">dnl_40020</name>
</gene>
<dbReference type="Pfam" id="PF02518">
    <property type="entry name" value="HATPase_c"/>
    <property type="match status" value="1"/>
</dbReference>
<evidence type="ECO:0000256" key="1">
    <source>
        <dbReference type="ARBA" id="ARBA00000085"/>
    </source>
</evidence>
<accession>A0A975GHS3</accession>
<comment type="catalytic activity">
    <reaction evidence="1">
        <text>ATP + protein L-histidine = ADP + protein N-phospho-L-histidine.</text>
        <dbReference type="EC" id="2.7.13.3"/>
    </reaction>
</comment>
<name>A0A975GHS3_9BACT</name>
<dbReference type="Gene3D" id="3.30.565.10">
    <property type="entry name" value="Histidine kinase-like ATPase, C-terminal domain"/>
    <property type="match status" value="1"/>
</dbReference>
<dbReference type="PRINTS" id="PR00344">
    <property type="entry name" value="BCTRLSENSOR"/>
</dbReference>
<dbReference type="Gene3D" id="1.10.287.130">
    <property type="match status" value="1"/>
</dbReference>
<evidence type="ECO:0000259" key="5">
    <source>
        <dbReference type="PROSITE" id="PS50109"/>
    </source>
</evidence>
<evidence type="ECO:0000256" key="4">
    <source>
        <dbReference type="SAM" id="Phobius"/>
    </source>
</evidence>
<dbReference type="SMART" id="SM00388">
    <property type="entry name" value="HisKA"/>
    <property type="match status" value="1"/>
</dbReference>
<keyword evidence="7" id="KW-1185">Reference proteome</keyword>
<dbReference type="InterPro" id="IPR036097">
    <property type="entry name" value="HisK_dim/P_sf"/>
</dbReference>
<dbReference type="EC" id="2.7.13.3" evidence="2"/>
<dbReference type="SUPFAM" id="SSF47384">
    <property type="entry name" value="Homodimeric domain of signal transducing histidine kinase"/>
    <property type="match status" value="1"/>
</dbReference>
<keyword evidence="3" id="KW-0597">Phosphoprotein</keyword>
<evidence type="ECO:0000313" key="7">
    <source>
        <dbReference type="Proteomes" id="UP000663720"/>
    </source>
</evidence>
<organism evidence="6 7">
    <name type="scientific">Desulfonema limicola</name>
    <dbReference type="NCBI Taxonomy" id="45656"/>
    <lineage>
        <taxon>Bacteria</taxon>
        <taxon>Pseudomonadati</taxon>
        <taxon>Thermodesulfobacteriota</taxon>
        <taxon>Desulfobacteria</taxon>
        <taxon>Desulfobacterales</taxon>
        <taxon>Desulfococcaceae</taxon>
        <taxon>Desulfonema</taxon>
    </lineage>
</organism>
<evidence type="ECO:0000313" key="6">
    <source>
        <dbReference type="EMBL" id="QTA81659.1"/>
    </source>
</evidence>
<proteinExistence type="predicted"/>